<keyword evidence="2" id="KW-1185">Reference proteome</keyword>
<sequence length="150" mass="17133">MKVHSSTHQEHKVRELAVRKERERDRGRRLLLIPSRLRPFFEGFNTRSSFSLPLAPRRDIATARRPFSGVCFSNKWYQSRGSSSSAPASDSNFSDPAIPKIETDGFDGKSDFVMCRRKMKAVLVQNKIAPAICSLEEYLDIGRAKFLKKN</sequence>
<accession>A0ACC0CBZ6</accession>
<evidence type="ECO:0000313" key="1">
    <source>
        <dbReference type="EMBL" id="KAI5682304.1"/>
    </source>
</evidence>
<proteinExistence type="predicted"/>
<dbReference type="Proteomes" id="UP001060085">
    <property type="component" value="Linkage Group LG01"/>
</dbReference>
<organism evidence="1 2">
    <name type="scientific">Catharanthus roseus</name>
    <name type="common">Madagascar periwinkle</name>
    <name type="synonym">Vinca rosea</name>
    <dbReference type="NCBI Taxonomy" id="4058"/>
    <lineage>
        <taxon>Eukaryota</taxon>
        <taxon>Viridiplantae</taxon>
        <taxon>Streptophyta</taxon>
        <taxon>Embryophyta</taxon>
        <taxon>Tracheophyta</taxon>
        <taxon>Spermatophyta</taxon>
        <taxon>Magnoliopsida</taxon>
        <taxon>eudicotyledons</taxon>
        <taxon>Gunneridae</taxon>
        <taxon>Pentapetalae</taxon>
        <taxon>asterids</taxon>
        <taxon>lamiids</taxon>
        <taxon>Gentianales</taxon>
        <taxon>Apocynaceae</taxon>
        <taxon>Rauvolfioideae</taxon>
        <taxon>Vinceae</taxon>
        <taxon>Catharanthinae</taxon>
        <taxon>Catharanthus</taxon>
    </lineage>
</organism>
<reference evidence="2" key="1">
    <citation type="journal article" date="2023" name="Nat. Plants">
        <title>Single-cell RNA sequencing provides a high-resolution roadmap for understanding the multicellular compartmentation of specialized metabolism.</title>
        <authorList>
            <person name="Sun S."/>
            <person name="Shen X."/>
            <person name="Li Y."/>
            <person name="Li Y."/>
            <person name="Wang S."/>
            <person name="Li R."/>
            <person name="Zhang H."/>
            <person name="Shen G."/>
            <person name="Guo B."/>
            <person name="Wei J."/>
            <person name="Xu J."/>
            <person name="St-Pierre B."/>
            <person name="Chen S."/>
            <person name="Sun C."/>
        </authorList>
    </citation>
    <scope>NUCLEOTIDE SEQUENCE [LARGE SCALE GENOMIC DNA]</scope>
</reference>
<evidence type="ECO:0000313" key="2">
    <source>
        <dbReference type="Proteomes" id="UP001060085"/>
    </source>
</evidence>
<comment type="caution">
    <text evidence="1">The sequence shown here is derived from an EMBL/GenBank/DDBJ whole genome shotgun (WGS) entry which is preliminary data.</text>
</comment>
<gene>
    <name evidence="1" type="ORF">M9H77_03532</name>
</gene>
<protein>
    <submittedName>
        <fullName evidence="1">Uncharacterized protein</fullName>
    </submittedName>
</protein>
<dbReference type="EMBL" id="CM044701">
    <property type="protein sequence ID" value="KAI5682304.1"/>
    <property type="molecule type" value="Genomic_DNA"/>
</dbReference>
<name>A0ACC0CBZ6_CATRO</name>